<proteinExistence type="predicted"/>
<feature type="signal peptide" evidence="1">
    <location>
        <begin position="1"/>
        <end position="20"/>
    </location>
</feature>
<dbReference type="RefSeq" id="WP_379879299.1">
    <property type="nucleotide sequence ID" value="NZ_JBHPON010000001.1"/>
</dbReference>
<organism evidence="3 4">
    <name type="scientific">Hyphococcus aureus</name>
    <dbReference type="NCBI Taxonomy" id="2666033"/>
    <lineage>
        <taxon>Bacteria</taxon>
        <taxon>Pseudomonadati</taxon>
        <taxon>Pseudomonadota</taxon>
        <taxon>Alphaproteobacteria</taxon>
        <taxon>Parvularculales</taxon>
        <taxon>Parvularculaceae</taxon>
        <taxon>Hyphococcus</taxon>
    </lineage>
</organism>
<accession>A0ABW1KXJ5</accession>
<name>A0ABW1KXJ5_9PROT</name>
<evidence type="ECO:0000313" key="4">
    <source>
        <dbReference type="Proteomes" id="UP001596116"/>
    </source>
</evidence>
<dbReference type="SUPFAM" id="SSF51306">
    <property type="entry name" value="LexA/Signal peptidase"/>
    <property type="match status" value="1"/>
</dbReference>
<protein>
    <submittedName>
        <fullName evidence="3">S26 family signal peptidase</fullName>
    </submittedName>
</protein>
<dbReference type="InterPro" id="IPR036286">
    <property type="entry name" value="LexA/Signal_pep-like_sf"/>
</dbReference>
<keyword evidence="4" id="KW-1185">Reference proteome</keyword>
<feature type="chain" id="PRO_5045850231" evidence="1">
    <location>
        <begin position="21"/>
        <end position="165"/>
    </location>
</feature>
<keyword evidence="1" id="KW-0732">Signal</keyword>
<evidence type="ECO:0000313" key="3">
    <source>
        <dbReference type="EMBL" id="MFC6035378.1"/>
    </source>
</evidence>
<dbReference type="Gene3D" id="2.10.109.10">
    <property type="entry name" value="Umud Fragment, subunit A"/>
    <property type="match status" value="1"/>
</dbReference>
<dbReference type="Pfam" id="PF10502">
    <property type="entry name" value="Peptidase_S26"/>
    <property type="match status" value="1"/>
</dbReference>
<dbReference type="EMBL" id="JBHPON010000001">
    <property type="protein sequence ID" value="MFC6035378.1"/>
    <property type="molecule type" value="Genomic_DNA"/>
</dbReference>
<evidence type="ECO:0000259" key="2">
    <source>
        <dbReference type="Pfam" id="PF10502"/>
    </source>
</evidence>
<reference evidence="3 4" key="1">
    <citation type="submission" date="2024-09" db="EMBL/GenBank/DDBJ databases">
        <authorList>
            <person name="Zhang Z.-H."/>
        </authorList>
    </citation>
    <scope>NUCLEOTIDE SEQUENCE [LARGE SCALE GENOMIC DNA]</scope>
    <source>
        <strain evidence="3 4">HHTR114</strain>
    </source>
</reference>
<dbReference type="InterPro" id="IPR019533">
    <property type="entry name" value="Peptidase_S26"/>
</dbReference>
<gene>
    <name evidence="3" type="ORF">ACFMB1_07470</name>
</gene>
<comment type="caution">
    <text evidence="3">The sequence shown here is derived from an EMBL/GenBank/DDBJ whole genome shotgun (WGS) entry which is preliminary data.</text>
</comment>
<feature type="domain" description="Peptidase S26" evidence="2">
    <location>
        <begin position="7"/>
        <end position="161"/>
    </location>
</feature>
<sequence>MKGAALAIAIAAAAGMAAVAAFPPGATVIWNRTESAPKGLYLITKSEIKTGDWAALSGESETVKWIAENGYLEEGWPIIKRVAASEGDEICRTEEKVFINETLSAIALDADSAGGKLPRWEECITLQADQVFLINNHPRSLDGRYFGAENRKNLLGRARLLFRVD</sequence>
<dbReference type="Proteomes" id="UP001596116">
    <property type="component" value="Unassembled WGS sequence"/>
</dbReference>
<evidence type="ECO:0000256" key="1">
    <source>
        <dbReference type="SAM" id="SignalP"/>
    </source>
</evidence>